<gene>
    <name evidence="1" type="ORF">GCM10009776_23410</name>
</gene>
<evidence type="ECO:0008006" key="3">
    <source>
        <dbReference type="Google" id="ProtNLM"/>
    </source>
</evidence>
<comment type="caution">
    <text evidence="1">The sequence shown here is derived from an EMBL/GenBank/DDBJ whole genome shotgun (WGS) entry which is preliminary data.</text>
</comment>
<keyword evidence="2" id="KW-1185">Reference proteome</keyword>
<evidence type="ECO:0000313" key="2">
    <source>
        <dbReference type="Proteomes" id="UP001499933"/>
    </source>
</evidence>
<evidence type="ECO:0000313" key="1">
    <source>
        <dbReference type="EMBL" id="GAA1960160.1"/>
    </source>
</evidence>
<dbReference type="RefSeq" id="WP_344094826.1">
    <property type="nucleotide sequence ID" value="NZ_BAAAOG010000004.1"/>
</dbReference>
<protein>
    <recommendedName>
        <fullName evidence="3">PRC-barrel domain-containing protein</fullName>
    </recommendedName>
</protein>
<proteinExistence type="predicted"/>
<accession>A0ABN2QYX6</accession>
<organism evidence="1 2">
    <name type="scientific">Microbacterium deminutum</name>
    <dbReference type="NCBI Taxonomy" id="344164"/>
    <lineage>
        <taxon>Bacteria</taxon>
        <taxon>Bacillati</taxon>
        <taxon>Actinomycetota</taxon>
        <taxon>Actinomycetes</taxon>
        <taxon>Micrococcales</taxon>
        <taxon>Microbacteriaceae</taxon>
        <taxon>Microbacterium</taxon>
    </lineage>
</organism>
<dbReference type="Proteomes" id="UP001499933">
    <property type="component" value="Unassembled WGS sequence"/>
</dbReference>
<name>A0ABN2QYX6_9MICO</name>
<dbReference type="EMBL" id="BAAAOG010000004">
    <property type="protein sequence ID" value="GAA1960160.1"/>
    <property type="molecule type" value="Genomic_DNA"/>
</dbReference>
<reference evidence="1 2" key="1">
    <citation type="journal article" date="2019" name="Int. J. Syst. Evol. Microbiol.">
        <title>The Global Catalogue of Microorganisms (GCM) 10K type strain sequencing project: providing services to taxonomists for standard genome sequencing and annotation.</title>
        <authorList>
            <consortium name="The Broad Institute Genomics Platform"/>
            <consortium name="The Broad Institute Genome Sequencing Center for Infectious Disease"/>
            <person name="Wu L."/>
            <person name="Ma J."/>
        </authorList>
    </citation>
    <scope>NUCLEOTIDE SEQUENCE [LARGE SCALE GENOMIC DNA]</scope>
    <source>
        <strain evidence="1 2">JCM 14901</strain>
    </source>
</reference>
<sequence>MLLSELFDQPVRAPHGESLGRVVDVRFRRGARRGRREGDLELIALIVSPHSRLSYYGYERGAVNAPAVIARIVEWLHRDSRIIPWECVARIDDSGVALGVMPPRIPLNPRSSIESD</sequence>